<keyword evidence="4 6" id="KW-0493">Microtubule</keyword>
<evidence type="ECO:0000256" key="7">
    <source>
        <dbReference type="SAM" id="MobiDB-lite"/>
    </source>
</evidence>
<dbReference type="GO" id="GO:0051321">
    <property type="term" value="P:meiotic cell cycle"/>
    <property type="evidence" value="ECO:0007669"/>
    <property type="project" value="TreeGrafter"/>
</dbReference>
<evidence type="ECO:0000259" key="8">
    <source>
        <dbReference type="Pfam" id="PF04130"/>
    </source>
</evidence>
<sequence>MLHELLLCLSGHPSPIIANGKDSPFHSLLSPPEHALLKTLSTDLGDKHLYIREEATSISKTHPSIVCRAVAAAVISVHLEDFQQRILEVEKDILQDDPKYVGAYNVVPLSAMVTAFDGWRRKLSWLKDLVDFIKQPGASERQRDPGFGKEEACSAAETIQWARDASHTGYPEIAQMALQVVGVAEMAWLKQVASWVLYGKHPGGADFFVTRKDGEQDSRNSAYSSYIVVSKLVPCFVTPSTASSILFLGKSLNHIRDRQASAIESSYNIASPETSLLPAHLKHLSALKPPISSAAFSKAIGAIRLSLSENALQRLLPLSEVLDVLQLAKDFLLLGRGEFAIALITAADGRLSSRQGRDATNAKKHLHDLASLTIRDGEVHSVLARTWTTLASMQSMEDDSMNEALDRARELITLTIKTVDSRSSERDQSSGVSFDDLLLPSSTLLSLRIMSPLDLFLGPSDVTLYSNIHAYLLAIRRAHLHLSRLSQLSTLRRVHPSPAKANRNANHRHQEGSAQRTNSLRSIWATVSAAAFFFSELADYFQGEVVQSSWSTFHTWLLPPFSPVEQQNQAEHISAADSLSASSRGSHSHSQPASSRQTNKAIDRASRLHDPETLAKAHRAYLESIRHSILLNDLEFTSMLRRQMTAVDHLCALLQRLDTVVSNSQASGEEVFVAEEGRIMTDLRASKGKVAEGIKRLVERLRRIDDTRDSGAGGVSRDLAAIGDGEMDGSDSFVPWASGGGRGLERVLLKLDYGGERDERFMPDYT</sequence>
<dbReference type="GO" id="GO:0005874">
    <property type="term" value="C:microtubule"/>
    <property type="evidence" value="ECO:0007669"/>
    <property type="project" value="UniProtKB-KW"/>
</dbReference>
<evidence type="ECO:0000313" key="11">
    <source>
        <dbReference type="Proteomes" id="UP001161017"/>
    </source>
</evidence>
<keyword evidence="11" id="KW-1185">Reference proteome</keyword>
<dbReference type="GO" id="GO:0000930">
    <property type="term" value="C:gamma-tubulin complex"/>
    <property type="evidence" value="ECO:0007669"/>
    <property type="project" value="TreeGrafter"/>
</dbReference>
<feature type="domain" description="Gamma tubulin complex component protein N-terminal" evidence="9">
    <location>
        <begin position="2"/>
        <end position="313"/>
    </location>
</feature>
<dbReference type="Pfam" id="PF04130">
    <property type="entry name" value="GCP_C_terminal"/>
    <property type="match status" value="1"/>
</dbReference>
<comment type="subcellular location">
    <subcellularLocation>
        <location evidence="1 6">Cytoplasm</location>
        <location evidence="1 6">Cytoskeleton</location>
        <location evidence="1 6">Microtubule organizing center</location>
    </subcellularLocation>
</comment>
<name>A0AA43QIB3_9LECA</name>
<protein>
    <recommendedName>
        <fullName evidence="6">Spindle pole body component</fullName>
    </recommendedName>
</protein>
<feature type="region of interest" description="Disordered" evidence="7">
    <location>
        <begin position="567"/>
        <end position="609"/>
    </location>
</feature>
<evidence type="ECO:0000256" key="4">
    <source>
        <dbReference type="ARBA" id="ARBA00022701"/>
    </source>
</evidence>
<dbReference type="InterPro" id="IPR007259">
    <property type="entry name" value="GCP"/>
</dbReference>
<dbReference type="GO" id="GO:0051011">
    <property type="term" value="F:microtubule minus-end binding"/>
    <property type="evidence" value="ECO:0007669"/>
    <property type="project" value="TreeGrafter"/>
</dbReference>
<reference evidence="10" key="1">
    <citation type="journal article" date="2023" name="Genome Biol. Evol.">
        <title>First Whole Genome Sequence and Flow Cytometry Genome Size Data for the Lichen-Forming Fungus Ramalina farinacea (Ascomycota).</title>
        <authorList>
            <person name="Llewellyn T."/>
            <person name="Mian S."/>
            <person name="Hill R."/>
            <person name="Leitch I.J."/>
            <person name="Gaya E."/>
        </authorList>
    </citation>
    <scope>NUCLEOTIDE SEQUENCE</scope>
    <source>
        <strain evidence="10">LIQ254RAFAR</strain>
    </source>
</reference>
<accession>A0AA43QIB3</accession>
<dbReference type="GO" id="GO:0044732">
    <property type="term" value="C:mitotic spindle pole body"/>
    <property type="evidence" value="ECO:0007669"/>
    <property type="project" value="TreeGrafter"/>
</dbReference>
<comment type="caution">
    <text evidence="10">The sequence shown here is derived from an EMBL/GenBank/DDBJ whole genome shotgun (WGS) entry which is preliminary data.</text>
</comment>
<evidence type="ECO:0000256" key="2">
    <source>
        <dbReference type="ARBA" id="ARBA00010337"/>
    </source>
</evidence>
<dbReference type="GO" id="GO:0000922">
    <property type="term" value="C:spindle pole"/>
    <property type="evidence" value="ECO:0007669"/>
    <property type="project" value="InterPro"/>
</dbReference>
<dbReference type="AlphaFoldDB" id="A0AA43QIB3"/>
<dbReference type="Proteomes" id="UP001161017">
    <property type="component" value="Unassembled WGS sequence"/>
</dbReference>
<evidence type="ECO:0000256" key="3">
    <source>
        <dbReference type="ARBA" id="ARBA00022490"/>
    </source>
</evidence>
<evidence type="ECO:0000256" key="5">
    <source>
        <dbReference type="ARBA" id="ARBA00023212"/>
    </source>
</evidence>
<proteinExistence type="inferred from homology"/>
<dbReference type="InterPro" id="IPR040457">
    <property type="entry name" value="GCP_C"/>
</dbReference>
<dbReference type="GO" id="GO:0043015">
    <property type="term" value="F:gamma-tubulin binding"/>
    <property type="evidence" value="ECO:0007669"/>
    <property type="project" value="InterPro"/>
</dbReference>
<dbReference type="GO" id="GO:0051225">
    <property type="term" value="P:spindle assembly"/>
    <property type="evidence" value="ECO:0007669"/>
    <property type="project" value="TreeGrafter"/>
</dbReference>
<evidence type="ECO:0000256" key="6">
    <source>
        <dbReference type="RuleBase" id="RU363050"/>
    </source>
</evidence>
<keyword evidence="3 6" id="KW-0963">Cytoplasm</keyword>
<dbReference type="EMBL" id="JAPUFD010000003">
    <property type="protein sequence ID" value="MDI1486232.1"/>
    <property type="molecule type" value="Genomic_DNA"/>
</dbReference>
<feature type="compositionally biased region" description="Low complexity" evidence="7">
    <location>
        <begin position="572"/>
        <end position="595"/>
    </location>
</feature>
<dbReference type="PANTHER" id="PTHR19302:SF27">
    <property type="entry name" value="GAMMA-TUBULIN COMPLEX COMPONENT 4"/>
    <property type="match status" value="1"/>
</dbReference>
<keyword evidence="5 6" id="KW-0206">Cytoskeleton</keyword>
<gene>
    <name evidence="10" type="ORF">OHK93_005458</name>
</gene>
<feature type="region of interest" description="Disordered" evidence="7">
    <location>
        <begin position="493"/>
        <end position="516"/>
    </location>
</feature>
<dbReference type="GO" id="GO:0007020">
    <property type="term" value="P:microtubule nucleation"/>
    <property type="evidence" value="ECO:0007669"/>
    <property type="project" value="InterPro"/>
</dbReference>
<comment type="similarity">
    <text evidence="2 6">Belongs to the TUBGCP family.</text>
</comment>
<evidence type="ECO:0000256" key="1">
    <source>
        <dbReference type="ARBA" id="ARBA00004267"/>
    </source>
</evidence>
<dbReference type="Pfam" id="PF17681">
    <property type="entry name" value="GCP_N_terminal"/>
    <property type="match status" value="1"/>
</dbReference>
<dbReference type="InterPro" id="IPR041470">
    <property type="entry name" value="GCP_N"/>
</dbReference>
<dbReference type="Gene3D" id="1.20.120.1900">
    <property type="entry name" value="Gamma-tubulin complex, C-terminal domain"/>
    <property type="match status" value="1"/>
</dbReference>
<organism evidence="10 11">
    <name type="scientific">Ramalina farinacea</name>
    <dbReference type="NCBI Taxonomy" id="258253"/>
    <lineage>
        <taxon>Eukaryota</taxon>
        <taxon>Fungi</taxon>
        <taxon>Dikarya</taxon>
        <taxon>Ascomycota</taxon>
        <taxon>Pezizomycotina</taxon>
        <taxon>Lecanoromycetes</taxon>
        <taxon>OSLEUM clade</taxon>
        <taxon>Lecanoromycetidae</taxon>
        <taxon>Lecanorales</taxon>
        <taxon>Lecanorineae</taxon>
        <taxon>Ramalinaceae</taxon>
        <taxon>Ramalina</taxon>
    </lineage>
</organism>
<feature type="domain" description="Gamma tubulin complex component C-terminal" evidence="8">
    <location>
        <begin position="323"/>
        <end position="708"/>
    </location>
</feature>
<evidence type="ECO:0000259" key="9">
    <source>
        <dbReference type="Pfam" id="PF17681"/>
    </source>
</evidence>
<evidence type="ECO:0000313" key="10">
    <source>
        <dbReference type="EMBL" id="MDI1486232.1"/>
    </source>
</evidence>
<dbReference type="GO" id="GO:0000278">
    <property type="term" value="P:mitotic cell cycle"/>
    <property type="evidence" value="ECO:0007669"/>
    <property type="project" value="TreeGrafter"/>
</dbReference>
<dbReference type="GO" id="GO:0031122">
    <property type="term" value="P:cytoplasmic microtubule organization"/>
    <property type="evidence" value="ECO:0007669"/>
    <property type="project" value="TreeGrafter"/>
</dbReference>
<dbReference type="InterPro" id="IPR042241">
    <property type="entry name" value="GCP_C_sf"/>
</dbReference>
<dbReference type="PANTHER" id="PTHR19302">
    <property type="entry name" value="GAMMA TUBULIN COMPLEX PROTEIN"/>
    <property type="match status" value="1"/>
</dbReference>